<gene>
    <name evidence="1" type="ORF">KY5_3457</name>
</gene>
<accession>A0A291QAH6</accession>
<organism evidence="1 2">
    <name type="scientific">Streptomyces formicae</name>
    <dbReference type="NCBI Taxonomy" id="1616117"/>
    <lineage>
        <taxon>Bacteria</taxon>
        <taxon>Bacillati</taxon>
        <taxon>Actinomycetota</taxon>
        <taxon>Actinomycetes</taxon>
        <taxon>Kitasatosporales</taxon>
        <taxon>Streptomycetaceae</taxon>
        <taxon>Streptomyces</taxon>
    </lineage>
</organism>
<reference evidence="1 2" key="1">
    <citation type="submission" date="2017-08" db="EMBL/GenBank/DDBJ databases">
        <title>Complete Genome Sequence of Streptomyces formicae KY5, the formicamycin producer.</title>
        <authorList>
            <person name="Holmes N.A."/>
            <person name="Devine R."/>
            <person name="Qin Z."/>
            <person name="Seipke R.F."/>
            <person name="Wilkinson B."/>
            <person name="Hutchings M.I."/>
        </authorList>
    </citation>
    <scope>NUCLEOTIDE SEQUENCE [LARGE SCALE GENOMIC DNA]</scope>
    <source>
        <strain evidence="1 2">KY5</strain>
    </source>
</reference>
<evidence type="ECO:0000313" key="2">
    <source>
        <dbReference type="Proteomes" id="UP000221011"/>
    </source>
</evidence>
<evidence type="ECO:0000313" key="1">
    <source>
        <dbReference type="EMBL" id="ATL28475.1"/>
    </source>
</evidence>
<name>A0A291QAH6_9ACTN</name>
<dbReference type="EMBL" id="CP022685">
    <property type="protein sequence ID" value="ATL28475.1"/>
    <property type="molecule type" value="Genomic_DNA"/>
</dbReference>
<protein>
    <submittedName>
        <fullName evidence="1">Uncharacterized protein</fullName>
    </submittedName>
</protein>
<sequence length="92" mass="9851">MPRRLVPTASSAYRSQASLCSGFGDIARRSGLATTQRRVEPKDVTRYAARKILDDTGQLSEVARRLGLPSLDSATAMAGLQWRTDGQGGEAA</sequence>
<dbReference type="KEGG" id="sfk:KY5_3457"/>
<dbReference type="Proteomes" id="UP000221011">
    <property type="component" value="Chromosome"/>
</dbReference>
<proteinExistence type="predicted"/>
<dbReference type="AlphaFoldDB" id="A0A291QAH6"/>
<keyword evidence="2" id="KW-1185">Reference proteome</keyword>